<keyword evidence="4" id="KW-1185">Reference proteome</keyword>
<accession>A0A540KND7</accession>
<gene>
    <name evidence="3" type="ORF">C1H46_038943</name>
</gene>
<keyword evidence="1" id="KW-0175">Coiled coil</keyword>
<proteinExistence type="predicted"/>
<protein>
    <submittedName>
        <fullName evidence="3">Uncharacterized protein</fullName>
    </submittedName>
</protein>
<dbReference type="AlphaFoldDB" id="A0A540KND7"/>
<feature type="compositionally biased region" description="Acidic residues" evidence="2">
    <location>
        <begin position="67"/>
        <end position="76"/>
    </location>
</feature>
<feature type="region of interest" description="Disordered" evidence="2">
    <location>
        <begin position="1"/>
        <end position="24"/>
    </location>
</feature>
<dbReference type="EMBL" id="VIEB01001092">
    <property type="protein sequence ID" value="TQD75522.1"/>
    <property type="molecule type" value="Genomic_DNA"/>
</dbReference>
<feature type="region of interest" description="Disordered" evidence="2">
    <location>
        <begin position="54"/>
        <end position="77"/>
    </location>
</feature>
<dbReference type="Proteomes" id="UP000315295">
    <property type="component" value="Unassembled WGS sequence"/>
</dbReference>
<sequence length="398" mass="44112">MTHYKKLGMASGTNSSHSGDDMSREGCPVVTMRLVHLDCVSAAPLQDRPVALAPQRPCLSPRHSDASEEAGDEGDSHEDGFILQQRQQVSNKRPLEDAQADSDVNFRHKKKEVFRPPQFDDYAPFERDVGPSRHFDLATADVYSYTEMLFVGGLPTNREIGDPPGAELVPNLPNFPSLPFVGGGMQEPVMRPTHLPASSEISLKGPNLSGTERLIHRISLGAAMEIKGHIEARISKCPLEDLTLLNEDLSKFVYVIDNLNVDSSFLKIKIAELMAASTEYSSLRAISLEKLSPDVRAHQLVTINSSLAQVWSFQQAVSRNYQVTEASLTSVQGRLDALVREREQLVIEASQLESVLAEQGTALSQYQEEISRLEREKGMAMEGSLEEHLRSFKDIVFK</sequence>
<evidence type="ECO:0000256" key="2">
    <source>
        <dbReference type="SAM" id="MobiDB-lite"/>
    </source>
</evidence>
<feature type="coiled-coil region" evidence="1">
    <location>
        <begin position="335"/>
        <end position="383"/>
    </location>
</feature>
<comment type="caution">
    <text evidence="3">The sequence shown here is derived from an EMBL/GenBank/DDBJ whole genome shotgun (WGS) entry which is preliminary data.</text>
</comment>
<evidence type="ECO:0000256" key="1">
    <source>
        <dbReference type="SAM" id="Coils"/>
    </source>
</evidence>
<evidence type="ECO:0000313" key="3">
    <source>
        <dbReference type="EMBL" id="TQD75522.1"/>
    </source>
</evidence>
<evidence type="ECO:0000313" key="4">
    <source>
        <dbReference type="Proteomes" id="UP000315295"/>
    </source>
</evidence>
<reference evidence="3 4" key="1">
    <citation type="journal article" date="2019" name="G3 (Bethesda)">
        <title>Sequencing of a Wild Apple (Malus baccata) Genome Unravels the Differences Between Cultivated and Wild Apple Species Regarding Disease Resistance and Cold Tolerance.</title>
        <authorList>
            <person name="Chen X."/>
        </authorList>
    </citation>
    <scope>NUCLEOTIDE SEQUENCE [LARGE SCALE GENOMIC DNA]</scope>
    <source>
        <strain evidence="4">cv. Shandingzi</strain>
        <tissue evidence="3">Leaves</tissue>
    </source>
</reference>
<organism evidence="3 4">
    <name type="scientific">Malus baccata</name>
    <name type="common">Siberian crab apple</name>
    <name type="synonym">Pyrus baccata</name>
    <dbReference type="NCBI Taxonomy" id="106549"/>
    <lineage>
        <taxon>Eukaryota</taxon>
        <taxon>Viridiplantae</taxon>
        <taxon>Streptophyta</taxon>
        <taxon>Embryophyta</taxon>
        <taxon>Tracheophyta</taxon>
        <taxon>Spermatophyta</taxon>
        <taxon>Magnoliopsida</taxon>
        <taxon>eudicotyledons</taxon>
        <taxon>Gunneridae</taxon>
        <taxon>Pentapetalae</taxon>
        <taxon>rosids</taxon>
        <taxon>fabids</taxon>
        <taxon>Rosales</taxon>
        <taxon>Rosaceae</taxon>
        <taxon>Amygdaloideae</taxon>
        <taxon>Maleae</taxon>
        <taxon>Malus</taxon>
    </lineage>
</organism>
<name>A0A540KND7_MALBA</name>